<reference evidence="14 15" key="1">
    <citation type="submission" date="2019-01" db="EMBL/GenBank/DDBJ databases">
        <authorList>
            <person name="Chen W.-M."/>
        </authorList>
    </citation>
    <scope>NUCLEOTIDE SEQUENCE [LARGE SCALE GENOMIC DNA]</scope>
    <source>
        <strain evidence="14 15">KYPC3</strain>
    </source>
</reference>
<dbReference type="PROSITE" id="PS51900">
    <property type="entry name" value="CB"/>
    <property type="match status" value="1"/>
</dbReference>
<keyword evidence="10 11" id="KW-0131">Cell cycle</keyword>
<dbReference type="NCBIfam" id="NF001399">
    <property type="entry name" value="PRK00283.1"/>
    <property type="match status" value="1"/>
</dbReference>
<dbReference type="Pfam" id="PF00589">
    <property type="entry name" value="Phage_integrase"/>
    <property type="match status" value="1"/>
</dbReference>
<name>A0A437R4J4_9GAMM</name>
<evidence type="ECO:0000256" key="10">
    <source>
        <dbReference type="ARBA" id="ARBA00023306"/>
    </source>
</evidence>
<comment type="caution">
    <text evidence="14">The sequence shown here is derived from an EMBL/GenBank/DDBJ whole genome shotgun (WGS) entry which is preliminary data.</text>
</comment>
<evidence type="ECO:0000259" key="13">
    <source>
        <dbReference type="PROSITE" id="PS51900"/>
    </source>
</evidence>
<feature type="active site" evidence="11">
    <location>
        <position position="264"/>
    </location>
</feature>
<evidence type="ECO:0000259" key="12">
    <source>
        <dbReference type="PROSITE" id="PS51898"/>
    </source>
</evidence>
<feature type="active site" evidence="11">
    <location>
        <position position="287"/>
    </location>
</feature>
<dbReference type="GO" id="GO:0051301">
    <property type="term" value="P:cell division"/>
    <property type="evidence" value="ECO:0007669"/>
    <property type="project" value="UniProtKB-KW"/>
</dbReference>
<sequence length="315" mass="35512">MTRLTAKGRPKQGAVVPQLPAAEAALIQQYLDQLWLEKGVSEHTLAAYGTDLRKFAFFLQRHERLLCQASADVLNQYLAHRHDAGMQPRSTARTLSSLRNFYQWLHQSHQISDNPIASLLNPKIGLSLPKSLSEADVDALLSAPDVNDLIQFRDKVMLELLYAAGLRVSELVTLTMQQLNLRQGVIRVTGKGSKERLVPIGEVAVEWLQRYLAQGRGLLLSTQSDVLFPSQRGTQMTRQTFWHRIKFYAQVAAISTPLSPHTLRHAFATHLLNHGADLRVVQMLLGHSDLSTTQIYTHIAQLRLQQIHQQHHPRG</sequence>
<dbReference type="InterPro" id="IPR002104">
    <property type="entry name" value="Integrase_catalytic"/>
</dbReference>
<dbReference type="InterPro" id="IPR011010">
    <property type="entry name" value="DNA_brk_join_enz"/>
</dbReference>
<dbReference type="GO" id="GO:0006313">
    <property type="term" value="P:DNA transposition"/>
    <property type="evidence" value="ECO:0007669"/>
    <property type="project" value="UniProtKB-UniRule"/>
</dbReference>
<evidence type="ECO:0000256" key="11">
    <source>
        <dbReference type="HAMAP-Rule" id="MF_01807"/>
    </source>
</evidence>
<evidence type="ECO:0000256" key="3">
    <source>
        <dbReference type="ARBA" id="ARBA00015810"/>
    </source>
</evidence>
<keyword evidence="7 11" id="KW-0229">DNA integration</keyword>
<feature type="active site" description="O-(3'-phospho-DNA)-tyrosine intermediate" evidence="11">
    <location>
        <position position="296"/>
    </location>
</feature>
<evidence type="ECO:0000256" key="9">
    <source>
        <dbReference type="ARBA" id="ARBA00023172"/>
    </source>
</evidence>
<dbReference type="Pfam" id="PF02899">
    <property type="entry name" value="Phage_int_SAM_1"/>
    <property type="match status" value="1"/>
</dbReference>
<dbReference type="InterPro" id="IPR023009">
    <property type="entry name" value="Tyrosine_recombinase_XerC/XerD"/>
</dbReference>
<feature type="active site" evidence="11">
    <location>
        <position position="167"/>
    </location>
</feature>
<keyword evidence="4 11" id="KW-0963">Cytoplasm</keyword>
<comment type="subunit">
    <text evidence="11">Forms a cyclic heterotetrameric complex composed of two molecules of XerC and two molecules of XerD.</text>
</comment>
<accession>A0A437R4J4</accession>
<dbReference type="HAMAP" id="MF_01808">
    <property type="entry name" value="Recomb_XerC_XerD"/>
    <property type="match status" value="1"/>
</dbReference>
<evidence type="ECO:0000256" key="2">
    <source>
        <dbReference type="ARBA" id="ARBA00010450"/>
    </source>
</evidence>
<dbReference type="AlphaFoldDB" id="A0A437R4J4"/>
<dbReference type="PROSITE" id="PS51898">
    <property type="entry name" value="TYR_RECOMBINASE"/>
    <property type="match status" value="1"/>
</dbReference>
<evidence type="ECO:0000256" key="6">
    <source>
        <dbReference type="ARBA" id="ARBA00022829"/>
    </source>
</evidence>
<dbReference type="GO" id="GO:0009037">
    <property type="term" value="F:tyrosine-based site-specific recombinase activity"/>
    <property type="evidence" value="ECO:0007669"/>
    <property type="project" value="UniProtKB-UniRule"/>
</dbReference>
<proteinExistence type="inferred from homology"/>
<dbReference type="SUPFAM" id="SSF56349">
    <property type="entry name" value="DNA breaking-rejoining enzymes"/>
    <property type="match status" value="1"/>
</dbReference>
<feature type="active site" evidence="11">
    <location>
        <position position="191"/>
    </location>
</feature>
<dbReference type="GO" id="GO:0007059">
    <property type="term" value="P:chromosome segregation"/>
    <property type="evidence" value="ECO:0007669"/>
    <property type="project" value="UniProtKB-UniRule"/>
</dbReference>
<keyword evidence="9 11" id="KW-0233">DNA recombination</keyword>
<dbReference type="Gene3D" id="1.10.443.10">
    <property type="entry name" value="Intergrase catalytic core"/>
    <property type="match status" value="1"/>
</dbReference>
<dbReference type="InterPro" id="IPR050090">
    <property type="entry name" value="Tyrosine_recombinase_XerCD"/>
</dbReference>
<dbReference type="RefSeq" id="WP_127697086.1">
    <property type="nucleotide sequence ID" value="NZ_SACS01000001.1"/>
</dbReference>
<comment type="similarity">
    <text evidence="2 11">Belongs to the 'phage' integrase family. XerD subfamily.</text>
</comment>
<evidence type="ECO:0000256" key="4">
    <source>
        <dbReference type="ARBA" id="ARBA00022490"/>
    </source>
</evidence>
<dbReference type="InterPro" id="IPR044068">
    <property type="entry name" value="CB"/>
</dbReference>
<dbReference type="GO" id="GO:0003677">
    <property type="term" value="F:DNA binding"/>
    <property type="evidence" value="ECO:0007669"/>
    <property type="project" value="UniProtKB-UniRule"/>
</dbReference>
<keyword evidence="6 11" id="KW-0159">Chromosome partition</keyword>
<dbReference type="Proteomes" id="UP000283077">
    <property type="component" value="Unassembled WGS sequence"/>
</dbReference>
<feature type="domain" description="Core-binding (CB)" evidence="13">
    <location>
        <begin position="21"/>
        <end position="106"/>
    </location>
</feature>
<gene>
    <name evidence="11 14" type="primary">xerD</name>
    <name evidence="14" type="ORF">EOE67_00365</name>
</gene>
<evidence type="ECO:0000256" key="5">
    <source>
        <dbReference type="ARBA" id="ARBA00022618"/>
    </source>
</evidence>
<evidence type="ECO:0000313" key="15">
    <source>
        <dbReference type="Proteomes" id="UP000283077"/>
    </source>
</evidence>
<feature type="active site" evidence="11">
    <location>
        <position position="261"/>
    </location>
</feature>
<dbReference type="InterPro" id="IPR004107">
    <property type="entry name" value="Integrase_SAM-like_N"/>
</dbReference>
<dbReference type="GO" id="GO:0005737">
    <property type="term" value="C:cytoplasm"/>
    <property type="evidence" value="ECO:0007669"/>
    <property type="project" value="UniProtKB-SubCell"/>
</dbReference>
<dbReference type="InterPro" id="IPR011932">
    <property type="entry name" value="Recomb_XerD"/>
</dbReference>
<protein>
    <recommendedName>
        <fullName evidence="3 11">Tyrosine recombinase XerD</fullName>
    </recommendedName>
</protein>
<comment type="subcellular location">
    <subcellularLocation>
        <location evidence="1 11">Cytoplasm</location>
    </subcellularLocation>
</comment>
<dbReference type="CDD" id="cd00798">
    <property type="entry name" value="INT_XerDC_C"/>
    <property type="match status" value="1"/>
</dbReference>
<evidence type="ECO:0000256" key="8">
    <source>
        <dbReference type="ARBA" id="ARBA00023125"/>
    </source>
</evidence>
<evidence type="ECO:0000256" key="7">
    <source>
        <dbReference type="ARBA" id="ARBA00022908"/>
    </source>
</evidence>
<feature type="domain" description="Tyr recombinase" evidence="12">
    <location>
        <begin position="127"/>
        <end position="309"/>
    </location>
</feature>
<dbReference type="NCBIfam" id="TIGR02225">
    <property type="entry name" value="recomb_XerD"/>
    <property type="match status" value="1"/>
</dbReference>
<dbReference type="PANTHER" id="PTHR30349">
    <property type="entry name" value="PHAGE INTEGRASE-RELATED"/>
    <property type="match status" value="1"/>
</dbReference>
<evidence type="ECO:0000313" key="14">
    <source>
        <dbReference type="EMBL" id="RVU41689.1"/>
    </source>
</evidence>
<dbReference type="EMBL" id="SACS01000001">
    <property type="protein sequence ID" value="RVU41689.1"/>
    <property type="molecule type" value="Genomic_DNA"/>
</dbReference>
<dbReference type="InterPro" id="IPR010998">
    <property type="entry name" value="Integrase_recombinase_N"/>
</dbReference>
<keyword evidence="8 11" id="KW-0238">DNA-binding</keyword>
<dbReference type="NCBIfam" id="NF040815">
    <property type="entry name" value="recomb_XerA_Arch"/>
    <property type="match status" value="1"/>
</dbReference>
<keyword evidence="15" id="KW-1185">Reference proteome</keyword>
<organism evidence="14 15">
    <name type="scientific">Rheinheimera riviphila</name>
    <dbReference type="NCBI Taxonomy" id="1834037"/>
    <lineage>
        <taxon>Bacteria</taxon>
        <taxon>Pseudomonadati</taxon>
        <taxon>Pseudomonadota</taxon>
        <taxon>Gammaproteobacteria</taxon>
        <taxon>Chromatiales</taxon>
        <taxon>Chromatiaceae</taxon>
        <taxon>Rheinheimera</taxon>
    </lineage>
</organism>
<comment type="function">
    <text evidence="11">Site-specific tyrosine recombinase, which acts by catalyzing the cutting and rejoining of the recombining DNA molecules. The XerC-XerD complex is essential to convert dimers of the bacterial chromosome into monomers to permit their segregation at cell division. It also contributes to the segregational stability of plasmids.</text>
</comment>
<dbReference type="OrthoDB" id="9801717at2"/>
<evidence type="ECO:0000256" key="1">
    <source>
        <dbReference type="ARBA" id="ARBA00004496"/>
    </source>
</evidence>
<dbReference type="HAMAP" id="MF_01807">
    <property type="entry name" value="Recomb_XerD"/>
    <property type="match status" value="1"/>
</dbReference>
<dbReference type="Gene3D" id="1.10.150.130">
    <property type="match status" value="1"/>
</dbReference>
<keyword evidence="5 11" id="KW-0132">Cell division</keyword>
<dbReference type="PANTHER" id="PTHR30349:SF90">
    <property type="entry name" value="TYROSINE RECOMBINASE XERD"/>
    <property type="match status" value="1"/>
</dbReference>
<dbReference type="InterPro" id="IPR013762">
    <property type="entry name" value="Integrase-like_cat_sf"/>
</dbReference>